<dbReference type="OrthoDB" id="429520at2759"/>
<feature type="region of interest" description="Disordered" evidence="1">
    <location>
        <begin position="1"/>
        <end position="28"/>
    </location>
</feature>
<name>A0A8B7U526_CASCN</name>
<proteinExistence type="predicted"/>
<organism evidence="2">
    <name type="scientific">Castor canadensis</name>
    <name type="common">American beaver</name>
    <dbReference type="NCBI Taxonomy" id="51338"/>
    <lineage>
        <taxon>Eukaryota</taxon>
        <taxon>Metazoa</taxon>
        <taxon>Chordata</taxon>
        <taxon>Craniata</taxon>
        <taxon>Vertebrata</taxon>
        <taxon>Euteleostomi</taxon>
        <taxon>Mammalia</taxon>
        <taxon>Eutheria</taxon>
        <taxon>Euarchontoglires</taxon>
        <taxon>Glires</taxon>
        <taxon>Rodentia</taxon>
        <taxon>Castorimorpha</taxon>
        <taxon>Castoridae</taxon>
        <taxon>Castor</taxon>
    </lineage>
</organism>
<accession>A0A8B7U526</accession>
<reference evidence="2" key="1">
    <citation type="submission" date="2025-08" db="UniProtKB">
        <authorList>
            <consortium name="RefSeq"/>
        </authorList>
    </citation>
    <scope>IDENTIFICATION</scope>
    <source>
        <tissue evidence="2">Leukocyte</tissue>
    </source>
</reference>
<protein>
    <submittedName>
        <fullName evidence="2">Actin-related protein 2/3 complex subunit 5-like protein isoform X3</fullName>
    </submittedName>
</protein>
<dbReference type="RefSeq" id="XP_020014843.1">
    <property type="nucleotide sequence ID" value="XM_020159254.1"/>
</dbReference>
<dbReference type="AlphaFoldDB" id="A0A8B7U526"/>
<gene>
    <name evidence="2" type="primary">Arpc5l</name>
</gene>
<sequence>MGPAAKPQAVDGGRVWGETGSGLEKPHRSEVDFHSAVAASAELWTTQFSWVLTWDRCKRRKFSSKSQNRGMWHCKGTNFTKEEPYVETCYPEDYQIMSQTPVNGIQFPSGSLGRSWDERSSLELLPSEAC</sequence>
<dbReference type="CTD" id="81873"/>
<evidence type="ECO:0000313" key="2">
    <source>
        <dbReference type="RefSeq" id="XP_020014843.1"/>
    </source>
</evidence>
<evidence type="ECO:0000256" key="1">
    <source>
        <dbReference type="SAM" id="MobiDB-lite"/>
    </source>
</evidence>